<dbReference type="InterPro" id="IPR045659">
    <property type="entry name" value="LptD_2"/>
</dbReference>
<feature type="compositionally biased region" description="Basic and acidic residues" evidence="1">
    <location>
        <begin position="195"/>
        <end position="210"/>
    </location>
</feature>
<feature type="domain" description="LPS-assembly protein LptD central" evidence="2">
    <location>
        <begin position="7"/>
        <end position="146"/>
    </location>
</feature>
<dbReference type="AlphaFoldDB" id="A0A644YLZ4"/>
<evidence type="ECO:0000259" key="2">
    <source>
        <dbReference type="Pfam" id="PF19838"/>
    </source>
</evidence>
<gene>
    <name evidence="3" type="ORF">SDC9_74025</name>
</gene>
<proteinExistence type="predicted"/>
<feature type="region of interest" description="Disordered" evidence="1">
    <location>
        <begin position="195"/>
        <end position="236"/>
    </location>
</feature>
<organism evidence="3">
    <name type="scientific">bioreactor metagenome</name>
    <dbReference type="NCBI Taxonomy" id="1076179"/>
    <lineage>
        <taxon>unclassified sequences</taxon>
        <taxon>metagenomes</taxon>
        <taxon>ecological metagenomes</taxon>
    </lineage>
</organism>
<dbReference type="PANTHER" id="PTHR30189:SF1">
    <property type="entry name" value="LPS-ASSEMBLY PROTEIN LPTD"/>
    <property type="match status" value="1"/>
</dbReference>
<dbReference type="GO" id="GO:1990351">
    <property type="term" value="C:transporter complex"/>
    <property type="evidence" value="ECO:0007669"/>
    <property type="project" value="TreeGrafter"/>
</dbReference>
<reference evidence="3" key="1">
    <citation type="submission" date="2019-08" db="EMBL/GenBank/DDBJ databases">
        <authorList>
            <person name="Kucharzyk K."/>
            <person name="Murdoch R.W."/>
            <person name="Higgins S."/>
            <person name="Loffler F."/>
        </authorList>
    </citation>
    <scope>NUCLEOTIDE SEQUENCE</scope>
</reference>
<protein>
    <recommendedName>
        <fullName evidence="2">LPS-assembly protein LptD central domain-containing protein</fullName>
    </recommendedName>
</protein>
<evidence type="ECO:0000313" key="3">
    <source>
        <dbReference type="EMBL" id="MPM27513.1"/>
    </source>
</evidence>
<name>A0A644YLZ4_9ZZZZ</name>
<dbReference type="Pfam" id="PF19838">
    <property type="entry name" value="LptD_2"/>
    <property type="match status" value="1"/>
</dbReference>
<evidence type="ECO:0000256" key="1">
    <source>
        <dbReference type="SAM" id="MobiDB-lite"/>
    </source>
</evidence>
<dbReference type="EMBL" id="VSSQ01005011">
    <property type="protein sequence ID" value="MPM27513.1"/>
    <property type="molecule type" value="Genomic_DNA"/>
</dbReference>
<accession>A0A644YLZ4</accession>
<comment type="caution">
    <text evidence="3">The sequence shown here is derived from an EMBL/GenBank/DDBJ whole genome shotgun (WGS) entry which is preliminary data.</text>
</comment>
<dbReference type="GO" id="GO:0009279">
    <property type="term" value="C:cell outer membrane"/>
    <property type="evidence" value="ECO:0007669"/>
    <property type="project" value="TreeGrafter"/>
</dbReference>
<dbReference type="PANTHER" id="PTHR30189">
    <property type="entry name" value="LPS-ASSEMBLY PROTEIN"/>
    <property type="match status" value="1"/>
</dbReference>
<sequence length="373" mass="43321">MYVPWKIFGDKVQAIRHVFSPSISLSYKPDFGDTRYGFYEKYTYRNEYGEDVEYTYSPYSRLMFGTAPAGESGSIGFDFKNNLEMKVKSEKDTTGFKKISLIDDLGINFSYNMMADSMKWSMINTNIRLKLSKSYTLSLNATWDPYMYELDKNDRPVAVNKLRVLNGKGIGKLQSTGTSFSYSINQDTFKKLFGKKETDDREKKGNKDTDANLPDDGTMGRNPNETAPKKSVFDQGANSMGEFDDDGYLKNEIQWNLSFNYSVRYGYDMDNFDREKMDYRGKLTHSLGFSGSVQPTKNWNFTFNTDYNFDYKKFTNINCSLTRNLHCWSMSASFIPIGPYKSYNFVIRANSSMLQDLKWEEHNSHYDNISKWY</sequence>
<dbReference type="InterPro" id="IPR050218">
    <property type="entry name" value="LptD"/>
</dbReference>